<dbReference type="EMBL" id="HBIV01043219">
    <property type="protein sequence ID" value="CAE0678546.1"/>
    <property type="molecule type" value="Transcribed_RNA"/>
</dbReference>
<proteinExistence type="predicted"/>
<feature type="region of interest" description="Disordered" evidence="1">
    <location>
        <begin position="223"/>
        <end position="245"/>
    </location>
</feature>
<feature type="compositionally biased region" description="Acidic residues" evidence="1">
    <location>
        <begin position="229"/>
        <end position="243"/>
    </location>
</feature>
<sequence length="628" mass="71829">MSDSKTPLVDPTAPAVDYSKLNVHHDRVEVTQPPKPTGPTDEERALESFSMDEHYLERFGLFVVLVLGESISGITVNAVGRENAKILYLDVALGFLIALSVKMIYFDTEVYSLEDHAINRNKYTSALFDMAHTPIVLGIALFGSGLELLLDSSLEDVGREEEDKARWYTCLSLGLVVLSLALIQILHKPPQLVCDLLRGKKHYAPSGFDMEYIAKRFTIHEEKKRDGDDGHEEEEEEEGEEEPWYEKGLCQPVRLNTSKVRKATWTELFYDLVYVTVVERLGENLRGEEDEDSKLSLSDYSLYIITIWVFWKTSNEYATFYMNDDLYHKLGFALYMLFLVTVGMHVEGGVDGDNGSSMALSFMALRLIMCYANMRVAASYYSIREQWPHSFWMSLTVALLLMVDICLYLLAYFHSSNRRTIFWIVAIYNHFCAEKALLALQELVCFMKNDSSHEEHDNHGGGGGGEHGQGEGARAKDDDHHHPNAQVMKQMHCLREKQLMWNRVVWVIQFFFMASMGGYITWYLGYTTSQQISNVALLGMLMGLMFFNMMLNLVDEMIDSVYNAKVCDLVPSEPVEKESIVHPIETVEENIKVLQKMQRHVTKRLKDWQDKHAMLQSSVSPRKLAEKT</sequence>
<dbReference type="InterPro" id="IPR010640">
    <property type="entry name" value="Low_temperature_requirement_A"/>
</dbReference>
<feature type="region of interest" description="Disordered" evidence="1">
    <location>
        <begin position="455"/>
        <end position="481"/>
    </location>
</feature>
<evidence type="ECO:0000313" key="3">
    <source>
        <dbReference type="EMBL" id="CAE0678546.1"/>
    </source>
</evidence>
<feature type="compositionally biased region" description="Gly residues" evidence="1">
    <location>
        <begin position="460"/>
        <end position="471"/>
    </location>
</feature>
<reference evidence="3" key="1">
    <citation type="submission" date="2021-01" db="EMBL/GenBank/DDBJ databases">
        <authorList>
            <person name="Corre E."/>
            <person name="Pelletier E."/>
            <person name="Niang G."/>
            <person name="Scheremetjew M."/>
            <person name="Finn R."/>
            <person name="Kale V."/>
            <person name="Holt S."/>
            <person name="Cochrane G."/>
            <person name="Meng A."/>
            <person name="Brown T."/>
            <person name="Cohen L."/>
        </authorList>
    </citation>
    <scope>NUCLEOTIDE SEQUENCE</scope>
    <source>
        <strain evidence="3">CCCM811</strain>
    </source>
</reference>
<dbReference type="AlphaFoldDB" id="A0A7S4DY20"/>
<feature type="transmembrane region" description="Helical" evidence="2">
    <location>
        <begin position="390"/>
        <end position="413"/>
    </location>
</feature>
<feature type="transmembrane region" description="Helical" evidence="2">
    <location>
        <begin position="326"/>
        <end position="346"/>
    </location>
</feature>
<feature type="transmembrane region" description="Helical" evidence="2">
    <location>
        <begin position="86"/>
        <end position="105"/>
    </location>
</feature>
<keyword evidence="2" id="KW-0812">Transmembrane</keyword>
<dbReference type="InterPro" id="IPR036259">
    <property type="entry name" value="MFS_trans_sf"/>
</dbReference>
<accession>A0A7S4DY20</accession>
<feature type="transmembrane region" description="Helical" evidence="2">
    <location>
        <begin position="126"/>
        <end position="145"/>
    </location>
</feature>
<dbReference type="Pfam" id="PF06772">
    <property type="entry name" value="LtrA"/>
    <property type="match status" value="2"/>
</dbReference>
<dbReference type="PANTHER" id="PTHR36840">
    <property type="entry name" value="BLL5714 PROTEIN"/>
    <property type="match status" value="1"/>
</dbReference>
<protein>
    <submittedName>
        <fullName evidence="3">Uncharacterized protein</fullName>
    </submittedName>
</protein>
<keyword evidence="2" id="KW-1133">Transmembrane helix</keyword>
<name>A0A7S4DY20_9EUKA</name>
<dbReference type="SUPFAM" id="SSF103473">
    <property type="entry name" value="MFS general substrate transporter"/>
    <property type="match status" value="1"/>
</dbReference>
<gene>
    <name evidence="3" type="ORF">LGLO00237_LOCUS30328</name>
</gene>
<dbReference type="PANTHER" id="PTHR36840:SF1">
    <property type="entry name" value="BLL5714 PROTEIN"/>
    <property type="match status" value="1"/>
</dbReference>
<feature type="transmembrane region" description="Helical" evidence="2">
    <location>
        <begin position="531"/>
        <end position="551"/>
    </location>
</feature>
<feature type="transmembrane region" description="Helical" evidence="2">
    <location>
        <begin position="59"/>
        <end position="80"/>
    </location>
</feature>
<evidence type="ECO:0000256" key="2">
    <source>
        <dbReference type="SAM" id="Phobius"/>
    </source>
</evidence>
<keyword evidence="2" id="KW-0472">Membrane</keyword>
<organism evidence="3">
    <name type="scientific">Lotharella globosa</name>
    <dbReference type="NCBI Taxonomy" id="91324"/>
    <lineage>
        <taxon>Eukaryota</taxon>
        <taxon>Sar</taxon>
        <taxon>Rhizaria</taxon>
        <taxon>Cercozoa</taxon>
        <taxon>Chlorarachniophyceae</taxon>
        <taxon>Lotharella</taxon>
    </lineage>
</organism>
<evidence type="ECO:0000256" key="1">
    <source>
        <dbReference type="SAM" id="MobiDB-lite"/>
    </source>
</evidence>
<feature type="transmembrane region" description="Helical" evidence="2">
    <location>
        <begin position="504"/>
        <end position="525"/>
    </location>
</feature>